<dbReference type="Proteomes" id="UP001385951">
    <property type="component" value="Unassembled WGS sequence"/>
</dbReference>
<evidence type="ECO:0000256" key="3">
    <source>
        <dbReference type="SAM" id="MobiDB-lite"/>
    </source>
</evidence>
<dbReference type="InterPro" id="IPR023606">
    <property type="entry name" value="CoA-Trfase_III_dom_1_sf"/>
</dbReference>
<name>A0AAW0GKL8_9APHY</name>
<comment type="similarity">
    <text evidence="1">Belongs to the CoA-transferase III family.</text>
</comment>
<evidence type="ECO:0000256" key="2">
    <source>
        <dbReference type="ARBA" id="ARBA00022679"/>
    </source>
</evidence>
<dbReference type="InterPro" id="IPR050483">
    <property type="entry name" value="CoA-transferase_III_domain"/>
</dbReference>
<evidence type="ECO:0000256" key="1">
    <source>
        <dbReference type="ARBA" id="ARBA00008383"/>
    </source>
</evidence>
<keyword evidence="5" id="KW-1185">Reference proteome</keyword>
<dbReference type="AlphaFoldDB" id="A0AAW0GKL8"/>
<keyword evidence="2" id="KW-0808">Transferase</keyword>
<dbReference type="PANTHER" id="PTHR48207">
    <property type="entry name" value="SUCCINATE--HYDROXYMETHYLGLUTARATE COA-TRANSFERASE"/>
    <property type="match status" value="1"/>
</dbReference>
<dbReference type="InterPro" id="IPR003673">
    <property type="entry name" value="CoA-Trfase_fam_III"/>
</dbReference>
<evidence type="ECO:0008006" key="6">
    <source>
        <dbReference type="Google" id="ProtNLM"/>
    </source>
</evidence>
<dbReference type="GO" id="GO:0047369">
    <property type="term" value="F:succinate-hydroxymethylglutarate CoA-transferase activity"/>
    <property type="evidence" value="ECO:0007669"/>
    <property type="project" value="TreeGrafter"/>
</dbReference>
<proteinExistence type="inferred from homology"/>
<dbReference type="Gene3D" id="3.40.50.10540">
    <property type="entry name" value="Crotonobetainyl-coa:carnitine coa-transferase, domain 1"/>
    <property type="match status" value="1"/>
</dbReference>
<sequence length="441" mass="48025">MAILLAARVGRHACVLTRRCIQTAAVQTRETLTGIPPPLKGIKIVDLTRVLAGPMATMLLADLGADVIKVEENTRGDDTRTWHPPAAPLLEDAPSPDLPPESAYFMTANRNKRSITVNFKKPEGLEIIHKLVKQADVLVENYIPGKLATMGLGWEDCHKINPQLIYASVTGYGQTGPYSKAAGYDVIIEGEAGLMHITGEPDGLPCKVGVAVTDIATGLYTHGAIMAALLSRQQTGKGVWIDANLFESQLAGLANIASNYLVSGQEAKRHGTAHPSIVPYQVFPCKNGFLMIGAGNDKQFRSLAQHILQRPELADDPKFSTNKARVANRAEIVEIITDTLMQQERGYWLEKFTGIGVPFGPINNIEQTFSHPQALARNVTVEVDHPRAGKVKMVAPAVTYNGKRMPVERPPPFLGQHTEEVLGELGYGKEQIEQLRNGEVI</sequence>
<dbReference type="SUPFAM" id="SSF89796">
    <property type="entry name" value="CoA-transferase family III (CaiB/BaiF)"/>
    <property type="match status" value="1"/>
</dbReference>
<comment type="caution">
    <text evidence="4">The sequence shown here is derived from an EMBL/GenBank/DDBJ whole genome shotgun (WGS) entry which is preliminary data.</text>
</comment>
<dbReference type="EMBL" id="JASBNA010000007">
    <property type="protein sequence ID" value="KAK7690106.1"/>
    <property type="molecule type" value="Genomic_DNA"/>
</dbReference>
<evidence type="ECO:0000313" key="4">
    <source>
        <dbReference type="EMBL" id="KAK7690106.1"/>
    </source>
</evidence>
<dbReference type="Pfam" id="PF02515">
    <property type="entry name" value="CoA_transf_3"/>
    <property type="match status" value="1"/>
</dbReference>
<gene>
    <name evidence="4" type="ORF">QCA50_006754</name>
</gene>
<organism evidence="4 5">
    <name type="scientific">Cerrena zonata</name>
    <dbReference type="NCBI Taxonomy" id="2478898"/>
    <lineage>
        <taxon>Eukaryota</taxon>
        <taxon>Fungi</taxon>
        <taxon>Dikarya</taxon>
        <taxon>Basidiomycota</taxon>
        <taxon>Agaricomycotina</taxon>
        <taxon>Agaricomycetes</taxon>
        <taxon>Polyporales</taxon>
        <taxon>Cerrenaceae</taxon>
        <taxon>Cerrena</taxon>
    </lineage>
</organism>
<dbReference type="GO" id="GO:0005739">
    <property type="term" value="C:mitochondrion"/>
    <property type="evidence" value="ECO:0007669"/>
    <property type="project" value="TreeGrafter"/>
</dbReference>
<dbReference type="PANTHER" id="PTHR48207:SF3">
    <property type="entry name" value="SUCCINATE--HYDROXYMETHYLGLUTARATE COA-TRANSFERASE"/>
    <property type="match status" value="1"/>
</dbReference>
<dbReference type="InterPro" id="IPR044855">
    <property type="entry name" value="CoA-Trfase_III_dom3_sf"/>
</dbReference>
<accession>A0AAW0GKL8</accession>
<dbReference type="Gene3D" id="3.30.1540.10">
    <property type="entry name" value="formyl-coa transferase, domain 3"/>
    <property type="match status" value="1"/>
</dbReference>
<feature type="region of interest" description="Disordered" evidence="3">
    <location>
        <begin position="74"/>
        <end position="94"/>
    </location>
</feature>
<protein>
    <recommendedName>
        <fullName evidence="6">CAIB/BAIF family enzyme</fullName>
    </recommendedName>
</protein>
<evidence type="ECO:0000313" key="5">
    <source>
        <dbReference type="Proteomes" id="UP001385951"/>
    </source>
</evidence>
<reference evidence="4 5" key="1">
    <citation type="submission" date="2022-09" db="EMBL/GenBank/DDBJ databases">
        <authorList>
            <person name="Palmer J.M."/>
        </authorList>
    </citation>
    <scope>NUCLEOTIDE SEQUENCE [LARGE SCALE GENOMIC DNA]</scope>
    <source>
        <strain evidence="4 5">DSM 7382</strain>
    </source>
</reference>